<evidence type="ECO:0000313" key="3">
    <source>
        <dbReference type="EMBL" id="HBU99595.1"/>
    </source>
</evidence>
<dbReference type="InterPro" id="IPR036754">
    <property type="entry name" value="YbaK/aa-tRNA-synt-asso_dom_sf"/>
</dbReference>
<reference evidence="5 6" key="1">
    <citation type="journal article" date="2018" name="Nat. Biotechnol.">
        <title>A standardized bacterial taxonomy based on genome phylogeny substantially revises the tree of life.</title>
        <authorList>
            <person name="Parks D.H."/>
            <person name="Chuvochina M."/>
            <person name="Waite D.W."/>
            <person name="Rinke C."/>
            <person name="Skarshewski A."/>
            <person name="Chaumeil P.A."/>
            <person name="Hugenholtz P."/>
        </authorList>
    </citation>
    <scope>NUCLEOTIDE SEQUENCE [LARGE SCALE GENOMIC DNA]</scope>
    <source>
        <strain evidence="3">UBA8707</strain>
        <strain evidence="4">UBA9881</strain>
    </source>
</reference>
<dbReference type="GO" id="GO:0004812">
    <property type="term" value="F:aminoacyl-tRNA ligase activity"/>
    <property type="evidence" value="ECO:0007669"/>
    <property type="project" value="UniProtKB-KW"/>
</dbReference>
<dbReference type="STRING" id="168935.AUP42_16715"/>
<gene>
    <name evidence="3" type="ORF">DEF21_17060</name>
    <name evidence="4" type="ORF">DHR80_03355</name>
</gene>
<evidence type="ECO:0000313" key="6">
    <source>
        <dbReference type="Proteomes" id="UP000264753"/>
    </source>
</evidence>
<comment type="caution">
    <text evidence="3">The sequence shown here is derived from an EMBL/GenBank/DDBJ whole genome shotgun (WGS) entry which is preliminary data.</text>
</comment>
<proteinExistence type="inferred from homology"/>
<dbReference type="SUPFAM" id="SSF55826">
    <property type="entry name" value="YbaK/ProRS associated domain"/>
    <property type="match status" value="1"/>
</dbReference>
<sequence>MSDPSTLLFEYLEKLEIETTTHSHEPLFTVEDSQNLRGDLPGLHSKNLFVKDKKDALWLVVAEENTQIRMNHLHKRLGSARLSFGKPELLIETLGVTPGSVTPFALINDQDRVVNLALDAKLASGDKLNFHPLRNDRTTTIQSMDLLRFVSSLGYDAKIIDFENELDDQSSN</sequence>
<dbReference type="EMBL" id="DOOG01000143">
    <property type="protein sequence ID" value="HBU99595.1"/>
    <property type="molecule type" value="Genomic_DNA"/>
</dbReference>
<keyword evidence="3" id="KW-0436">Ligase</keyword>
<evidence type="ECO:0000256" key="1">
    <source>
        <dbReference type="ARBA" id="ARBA00010201"/>
    </source>
</evidence>
<dbReference type="InterPro" id="IPR007214">
    <property type="entry name" value="YbaK/aa-tRNA-synth-assoc-dom"/>
</dbReference>
<organism evidence="3 6">
    <name type="scientific">Thalassospira lucentensis</name>
    <dbReference type="NCBI Taxonomy" id="168935"/>
    <lineage>
        <taxon>Bacteria</taxon>
        <taxon>Pseudomonadati</taxon>
        <taxon>Pseudomonadota</taxon>
        <taxon>Alphaproteobacteria</taxon>
        <taxon>Rhodospirillales</taxon>
        <taxon>Thalassospiraceae</taxon>
        <taxon>Thalassospira</taxon>
    </lineage>
</organism>
<evidence type="ECO:0000313" key="4">
    <source>
        <dbReference type="EMBL" id="HCW66251.1"/>
    </source>
</evidence>
<dbReference type="Proteomes" id="UP000264179">
    <property type="component" value="Unassembled WGS sequence"/>
</dbReference>
<dbReference type="AlphaFoldDB" id="A0A358HWN6"/>
<dbReference type="InterPro" id="IPR040285">
    <property type="entry name" value="ProX/PRXD1"/>
</dbReference>
<dbReference type="CDD" id="cd04335">
    <property type="entry name" value="PrdX_deacylase"/>
    <property type="match status" value="1"/>
</dbReference>
<accession>A0A358HWN6</accession>
<dbReference type="Pfam" id="PF04073">
    <property type="entry name" value="tRNA_edit"/>
    <property type="match status" value="1"/>
</dbReference>
<dbReference type="Proteomes" id="UP000264753">
    <property type="component" value="Unassembled WGS sequence"/>
</dbReference>
<dbReference type="GO" id="GO:0002161">
    <property type="term" value="F:aminoacyl-tRNA deacylase activity"/>
    <property type="evidence" value="ECO:0007669"/>
    <property type="project" value="InterPro"/>
</dbReference>
<dbReference type="EMBL" id="DPOP01000032">
    <property type="protein sequence ID" value="HCW66251.1"/>
    <property type="molecule type" value="Genomic_DNA"/>
</dbReference>
<protein>
    <submittedName>
        <fullName evidence="3">Prolyl-tRNA synthetase associated domain-containing protein</fullName>
    </submittedName>
</protein>
<keyword evidence="3" id="KW-0030">Aminoacyl-tRNA synthetase</keyword>
<evidence type="ECO:0000259" key="2">
    <source>
        <dbReference type="Pfam" id="PF04073"/>
    </source>
</evidence>
<name>A0A358HWN6_9PROT</name>
<evidence type="ECO:0000313" key="5">
    <source>
        <dbReference type="Proteomes" id="UP000264179"/>
    </source>
</evidence>
<dbReference type="PANTHER" id="PTHR31423">
    <property type="entry name" value="YBAK DOMAIN-CONTAINING PROTEIN"/>
    <property type="match status" value="1"/>
</dbReference>
<dbReference type="PANTHER" id="PTHR31423:SF3">
    <property type="entry name" value="PROLYL-TRNA SYNTHETASE ASSOCIATED DOMAIN-CONTAINING PROTEIN 1-RELATED"/>
    <property type="match status" value="1"/>
</dbReference>
<feature type="domain" description="YbaK/aminoacyl-tRNA synthetase-associated" evidence="2">
    <location>
        <begin position="24"/>
        <end position="149"/>
    </location>
</feature>
<dbReference type="RefSeq" id="WP_028791599.1">
    <property type="nucleotide sequence ID" value="NZ_DOOG01000143.1"/>
</dbReference>
<dbReference type="Gene3D" id="3.90.960.10">
    <property type="entry name" value="YbaK/aminoacyl-tRNA synthetase-associated domain"/>
    <property type="match status" value="1"/>
</dbReference>
<comment type="similarity">
    <text evidence="1">Belongs to the PRORSD1 family.</text>
</comment>
<dbReference type="GeneID" id="98669576"/>
<dbReference type="FunFam" id="3.90.960.10:FF:000005">
    <property type="entry name" value="Putative prolyl-tRNA synthetase"/>
    <property type="match status" value="1"/>
</dbReference>